<evidence type="ECO:0000313" key="2">
    <source>
        <dbReference type="Proteomes" id="UP001241935"/>
    </source>
</evidence>
<protein>
    <submittedName>
        <fullName evidence="1">Uncharacterized protein</fullName>
    </submittedName>
</protein>
<evidence type="ECO:0000313" key="1">
    <source>
        <dbReference type="EMBL" id="MDK1684110.1"/>
    </source>
</evidence>
<organism evidence="1 2">
    <name type="scientific">Acinetobacter terrestris</name>
    <dbReference type="NCBI Taxonomy" id="2529843"/>
    <lineage>
        <taxon>Bacteria</taxon>
        <taxon>Pseudomonadati</taxon>
        <taxon>Pseudomonadota</taxon>
        <taxon>Gammaproteobacteria</taxon>
        <taxon>Moraxellales</taxon>
        <taxon>Moraxellaceae</taxon>
        <taxon>Acinetobacter</taxon>
        <taxon>Acinetobacter Taxon 24</taxon>
    </lineage>
</organism>
<proteinExistence type="predicted"/>
<dbReference type="AlphaFoldDB" id="A0AAW6UWF3"/>
<dbReference type="Proteomes" id="UP001241935">
    <property type="component" value="Unassembled WGS sequence"/>
</dbReference>
<gene>
    <name evidence="1" type="ORF">QOR41_09720</name>
</gene>
<dbReference type="EMBL" id="JASKNE010000001">
    <property type="protein sequence ID" value="MDK1684110.1"/>
    <property type="molecule type" value="Genomic_DNA"/>
</dbReference>
<reference evidence="1" key="1">
    <citation type="submission" date="2023-04" db="EMBL/GenBank/DDBJ databases">
        <title>The environmental microbiomes in feedlot watering bowls are a reservoir of florfenicol resistance for bovine respiratory disease pathogens.</title>
        <authorList>
            <person name="Kos D.W."/>
            <person name="Ruzzini A.C."/>
            <person name="Schreiner B."/>
            <person name="Jelinski M.D."/>
        </authorList>
    </citation>
    <scope>NUCLEOTIDE SEQUENCE</scope>
    <source>
        <strain evidence="1">WB3</strain>
    </source>
</reference>
<comment type="caution">
    <text evidence="1">The sequence shown here is derived from an EMBL/GenBank/DDBJ whole genome shotgun (WGS) entry which is preliminary data.</text>
</comment>
<dbReference type="RefSeq" id="WP_131316748.1">
    <property type="nucleotide sequence ID" value="NZ_JASKNE010000001.1"/>
</dbReference>
<sequence>MDKNANFHLLEQVYNFIVVRPGFKVKKNQEQLLDFFTEIHQDHEAGIRFDSPSKITLMFGSRKIVNIDLSPPLRNKTDFLEWVYKQLNS</sequence>
<name>A0AAW6UWF3_9GAMM</name>
<accession>A0AAW6UWF3</accession>